<dbReference type="CDD" id="cd05251">
    <property type="entry name" value="NmrA_like_SDR_a"/>
    <property type="match status" value="1"/>
</dbReference>
<sequence length="318" mass="34841">MADRKIITVIGATGSQGGSLVRAVLAENDQEFAVRAVTRHPEGEPARELRRIGVTDIVRADMDDPAGLAPAFAHAYGAYLVTPFWEHMSAEREKAQARALARAAAHAGVRHAIWSTLEDTRACIPLDDDRMPTLQGHYKVPHFDGKAEADRYFTEEGVPTTFLRTTFYWENLFGPFAARRGEDGALRLVLPMGEHRLSGIAVADIGRTALAVLRRGTDLIGATVGIAGEHLRVADMAAALTGTLGEPVRYRPLTPDEFRAQGFPGADETGNMFQYYADCEERVTAARDLAAVRALNPALQSFSTWLAAHHERLRTVWP</sequence>
<proteinExistence type="inferred from homology"/>
<evidence type="ECO:0000313" key="4">
    <source>
        <dbReference type="EMBL" id="XDQ69674.1"/>
    </source>
</evidence>
<evidence type="ECO:0000256" key="1">
    <source>
        <dbReference type="ARBA" id="ARBA00006328"/>
    </source>
</evidence>
<dbReference type="Pfam" id="PF05368">
    <property type="entry name" value="NmrA"/>
    <property type="match status" value="1"/>
</dbReference>
<evidence type="ECO:0000259" key="3">
    <source>
        <dbReference type="Pfam" id="PF05368"/>
    </source>
</evidence>
<dbReference type="InterPro" id="IPR036291">
    <property type="entry name" value="NAD(P)-bd_dom_sf"/>
</dbReference>
<dbReference type="RefSeq" id="WP_369142415.1">
    <property type="nucleotide sequence ID" value="NZ_CP163444.1"/>
</dbReference>
<name>A0AB39SRB6_9ACTN</name>
<dbReference type="InterPro" id="IPR008030">
    <property type="entry name" value="NmrA-like"/>
</dbReference>
<evidence type="ECO:0000256" key="2">
    <source>
        <dbReference type="ARBA" id="ARBA00022857"/>
    </source>
</evidence>
<protein>
    <submittedName>
        <fullName evidence="4">NmrA/HSCARG family protein</fullName>
    </submittedName>
</protein>
<comment type="similarity">
    <text evidence="1">Belongs to the NmrA-type oxidoreductase family.</text>
</comment>
<dbReference type="AlphaFoldDB" id="A0AB39SRB6"/>
<feature type="domain" description="NmrA-like" evidence="3">
    <location>
        <begin position="5"/>
        <end position="282"/>
    </location>
</feature>
<accession>A0AB39SRB6</accession>
<dbReference type="SUPFAM" id="SSF51735">
    <property type="entry name" value="NAD(P)-binding Rossmann-fold domains"/>
    <property type="match status" value="1"/>
</dbReference>
<dbReference type="PANTHER" id="PTHR42748">
    <property type="entry name" value="NITROGEN METABOLITE REPRESSION PROTEIN NMRA FAMILY MEMBER"/>
    <property type="match status" value="1"/>
</dbReference>
<reference evidence="4" key="1">
    <citation type="submission" date="2024-07" db="EMBL/GenBank/DDBJ databases">
        <authorList>
            <person name="Yu S.T."/>
        </authorList>
    </citation>
    <scope>NUCLEOTIDE SEQUENCE</scope>
    <source>
        <strain evidence="4">R44</strain>
    </source>
</reference>
<gene>
    <name evidence="4" type="ORF">AB5J54_03670</name>
</gene>
<keyword evidence="2" id="KW-0521">NADP</keyword>
<dbReference type="Gene3D" id="3.90.25.10">
    <property type="entry name" value="UDP-galactose 4-epimerase, domain 1"/>
    <property type="match status" value="1"/>
</dbReference>
<organism evidence="4">
    <name type="scientific">Streptomyces sp. R44</name>
    <dbReference type="NCBI Taxonomy" id="3238633"/>
    <lineage>
        <taxon>Bacteria</taxon>
        <taxon>Bacillati</taxon>
        <taxon>Actinomycetota</taxon>
        <taxon>Actinomycetes</taxon>
        <taxon>Kitasatosporales</taxon>
        <taxon>Streptomycetaceae</taxon>
        <taxon>Streptomyces</taxon>
    </lineage>
</organism>
<dbReference type="EMBL" id="CP163444">
    <property type="protein sequence ID" value="XDQ69674.1"/>
    <property type="molecule type" value="Genomic_DNA"/>
</dbReference>
<dbReference type="PANTHER" id="PTHR42748:SF7">
    <property type="entry name" value="NMRA LIKE REDOX SENSOR 1-RELATED"/>
    <property type="match status" value="1"/>
</dbReference>
<dbReference type="Gene3D" id="3.40.50.720">
    <property type="entry name" value="NAD(P)-binding Rossmann-like Domain"/>
    <property type="match status" value="1"/>
</dbReference>
<dbReference type="InterPro" id="IPR051164">
    <property type="entry name" value="NmrA-like_oxidored"/>
</dbReference>